<evidence type="ECO:0000256" key="7">
    <source>
        <dbReference type="ARBA" id="ARBA00022842"/>
    </source>
</evidence>
<keyword evidence="10" id="KW-0808">Transferase</keyword>
<dbReference type="GO" id="GO:0003887">
    <property type="term" value="F:DNA-directed DNA polymerase activity"/>
    <property type="evidence" value="ECO:0007669"/>
    <property type="project" value="UniProtKB-KW"/>
</dbReference>
<keyword evidence="5" id="KW-0255">Endonuclease</keyword>
<keyword evidence="4" id="KW-0479">Metal-binding</keyword>
<protein>
    <recommendedName>
        <fullName evidence="14">Integrase catalytic domain-containing protein</fullName>
    </recommendedName>
</protein>
<keyword evidence="9" id="KW-0695">RNA-directed DNA polymerase</keyword>
<evidence type="ECO:0000256" key="3">
    <source>
        <dbReference type="ARBA" id="ARBA00022722"/>
    </source>
</evidence>
<organism evidence="15 16">
    <name type="scientific">Chytriomyces confervae</name>
    <dbReference type="NCBI Taxonomy" id="246404"/>
    <lineage>
        <taxon>Eukaryota</taxon>
        <taxon>Fungi</taxon>
        <taxon>Fungi incertae sedis</taxon>
        <taxon>Chytridiomycota</taxon>
        <taxon>Chytridiomycota incertae sedis</taxon>
        <taxon>Chytridiomycetes</taxon>
        <taxon>Chytridiales</taxon>
        <taxon>Chytriomycetaceae</taxon>
        <taxon>Chytriomyces</taxon>
    </lineage>
</organism>
<dbReference type="GO" id="GO:0006310">
    <property type="term" value="P:DNA recombination"/>
    <property type="evidence" value="ECO:0007669"/>
    <property type="project" value="UniProtKB-KW"/>
</dbReference>
<dbReference type="InterPro" id="IPR001584">
    <property type="entry name" value="Integrase_cat-core"/>
</dbReference>
<reference evidence="15 16" key="1">
    <citation type="journal article" date="2019" name="Sci. Rep.">
        <title>Comparative genomics of chytrid fungi reveal insights into the obligate biotrophic and pathogenic lifestyle of Synchytrium endobioticum.</title>
        <authorList>
            <person name="van de Vossenberg B.T.L.H."/>
            <person name="Warris S."/>
            <person name="Nguyen H.D.T."/>
            <person name="van Gent-Pelzer M.P.E."/>
            <person name="Joly D.L."/>
            <person name="van de Geest H.C."/>
            <person name="Bonants P.J.M."/>
            <person name="Smith D.S."/>
            <person name="Levesque C.A."/>
            <person name="van der Lee T.A.J."/>
        </authorList>
    </citation>
    <scope>NUCLEOTIDE SEQUENCE [LARGE SCALE GENOMIC DNA]</scope>
    <source>
        <strain evidence="15 16">CBS 675.73</strain>
    </source>
</reference>
<dbReference type="Proteomes" id="UP000320333">
    <property type="component" value="Unassembled WGS sequence"/>
</dbReference>
<dbReference type="PROSITE" id="PS50994">
    <property type="entry name" value="INTEGRASE"/>
    <property type="match status" value="1"/>
</dbReference>
<evidence type="ECO:0000313" key="16">
    <source>
        <dbReference type="Proteomes" id="UP000320333"/>
    </source>
</evidence>
<evidence type="ECO:0000256" key="6">
    <source>
        <dbReference type="ARBA" id="ARBA00022801"/>
    </source>
</evidence>
<proteinExistence type="predicted"/>
<dbReference type="InterPro" id="IPR036397">
    <property type="entry name" value="RNaseH_sf"/>
</dbReference>
<dbReference type="GO" id="GO:0015074">
    <property type="term" value="P:DNA integration"/>
    <property type="evidence" value="ECO:0007669"/>
    <property type="project" value="UniProtKB-KW"/>
</dbReference>
<evidence type="ECO:0000256" key="4">
    <source>
        <dbReference type="ARBA" id="ARBA00022723"/>
    </source>
</evidence>
<dbReference type="SUPFAM" id="SSF53098">
    <property type="entry name" value="Ribonuclease H-like"/>
    <property type="match status" value="1"/>
</dbReference>
<dbReference type="PANTHER" id="PTHR42648">
    <property type="entry name" value="TRANSPOSASE, PUTATIVE-RELATED"/>
    <property type="match status" value="1"/>
</dbReference>
<accession>A0A507ENF9</accession>
<evidence type="ECO:0000256" key="13">
    <source>
        <dbReference type="ARBA" id="ARBA00049244"/>
    </source>
</evidence>
<evidence type="ECO:0000256" key="8">
    <source>
        <dbReference type="ARBA" id="ARBA00022908"/>
    </source>
</evidence>
<evidence type="ECO:0000313" key="15">
    <source>
        <dbReference type="EMBL" id="TPX65809.1"/>
    </source>
</evidence>
<evidence type="ECO:0000256" key="2">
    <source>
        <dbReference type="ARBA" id="ARBA00022695"/>
    </source>
</evidence>
<keyword evidence="1" id="KW-0815">Transposition</keyword>
<keyword evidence="7" id="KW-0460">Magnesium</keyword>
<comment type="catalytic activity">
    <reaction evidence="12">
        <text>DNA(n) + a 2'-deoxyribonucleoside 5'-triphosphate = DNA(n+1) + diphosphate</text>
        <dbReference type="Rhea" id="RHEA:22508"/>
        <dbReference type="Rhea" id="RHEA-COMP:17339"/>
        <dbReference type="Rhea" id="RHEA-COMP:17340"/>
        <dbReference type="ChEBI" id="CHEBI:33019"/>
        <dbReference type="ChEBI" id="CHEBI:61560"/>
        <dbReference type="ChEBI" id="CHEBI:173112"/>
        <dbReference type="EC" id="2.7.7.49"/>
    </reaction>
</comment>
<dbReference type="GO" id="GO:0004519">
    <property type="term" value="F:endonuclease activity"/>
    <property type="evidence" value="ECO:0007669"/>
    <property type="project" value="UniProtKB-KW"/>
</dbReference>
<keyword evidence="16" id="KW-1185">Reference proteome</keyword>
<sequence length="217" mass="24879">MSVILRGKVILCANKVKEGPYTLETKKSGLATTVKEIRTITAEEAHQSMGYLNEKDVQKLNELADSIKISEEKLRDCKICTEAKITRHVNKERLAKTEAAGEKLSMDLTFKQLHTSKKPGKEKWHLILEIIKIIKKQYSHTVKTIISDGGREFVNNKFKNWCMREGVQHQVTTAYSPEQNGITERKNWTIIKISCAMLLDSTLNKTKYWTYAFEMAV</sequence>
<evidence type="ECO:0000256" key="1">
    <source>
        <dbReference type="ARBA" id="ARBA00022578"/>
    </source>
</evidence>
<dbReference type="InterPro" id="IPR039537">
    <property type="entry name" value="Retrotran_Ty1/copia-like"/>
</dbReference>
<dbReference type="GO" id="GO:0005634">
    <property type="term" value="C:nucleus"/>
    <property type="evidence" value="ECO:0007669"/>
    <property type="project" value="UniProtKB-ARBA"/>
</dbReference>
<name>A0A507ENF9_9FUNG</name>
<feature type="domain" description="Integrase catalytic" evidence="14">
    <location>
        <begin position="106"/>
        <end position="217"/>
    </location>
</feature>
<evidence type="ECO:0000256" key="9">
    <source>
        <dbReference type="ARBA" id="ARBA00022918"/>
    </source>
</evidence>
<evidence type="ECO:0000256" key="5">
    <source>
        <dbReference type="ARBA" id="ARBA00022759"/>
    </source>
</evidence>
<dbReference type="GO" id="GO:0046872">
    <property type="term" value="F:metal ion binding"/>
    <property type="evidence" value="ECO:0007669"/>
    <property type="project" value="UniProtKB-KW"/>
</dbReference>
<evidence type="ECO:0000256" key="10">
    <source>
        <dbReference type="ARBA" id="ARBA00022932"/>
    </source>
</evidence>
<dbReference type="AlphaFoldDB" id="A0A507ENF9"/>
<keyword evidence="2" id="KW-0548">Nucleotidyltransferase</keyword>
<dbReference type="GO" id="GO:0003964">
    <property type="term" value="F:RNA-directed DNA polymerase activity"/>
    <property type="evidence" value="ECO:0007669"/>
    <property type="project" value="UniProtKB-KW"/>
</dbReference>
<dbReference type="EMBL" id="QEAP01000469">
    <property type="protein sequence ID" value="TPX65809.1"/>
    <property type="molecule type" value="Genomic_DNA"/>
</dbReference>
<dbReference type="GO" id="GO:0003676">
    <property type="term" value="F:nucleic acid binding"/>
    <property type="evidence" value="ECO:0007669"/>
    <property type="project" value="InterPro"/>
</dbReference>
<dbReference type="PANTHER" id="PTHR42648:SF11">
    <property type="entry name" value="TRANSPOSON TY4-P GAG-POL POLYPROTEIN"/>
    <property type="match status" value="1"/>
</dbReference>
<keyword evidence="6" id="KW-0378">Hydrolase</keyword>
<gene>
    <name evidence="15" type="ORF">CcCBS67573_g08009</name>
</gene>
<dbReference type="OrthoDB" id="1935865at2759"/>
<comment type="catalytic activity">
    <reaction evidence="13">
        <text>DNA(n) + a 2'-deoxyribonucleoside 5'-triphosphate = DNA(n+1) + diphosphate</text>
        <dbReference type="Rhea" id="RHEA:22508"/>
        <dbReference type="Rhea" id="RHEA-COMP:17339"/>
        <dbReference type="Rhea" id="RHEA-COMP:17340"/>
        <dbReference type="ChEBI" id="CHEBI:33019"/>
        <dbReference type="ChEBI" id="CHEBI:61560"/>
        <dbReference type="ChEBI" id="CHEBI:173112"/>
        <dbReference type="EC" id="2.7.7.7"/>
    </reaction>
</comment>
<evidence type="ECO:0000259" key="14">
    <source>
        <dbReference type="PROSITE" id="PS50994"/>
    </source>
</evidence>
<dbReference type="InterPro" id="IPR012337">
    <property type="entry name" value="RNaseH-like_sf"/>
</dbReference>
<dbReference type="GO" id="GO:0016787">
    <property type="term" value="F:hydrolase activity"/>
    <property type="evidence" value="ECO:0007669"/>
    <property type="project" value="UniProtKB-KW"/>
</dbReference>
<evidence type="ECO:0000256" key="11">
    <source>
        <dbReference type="ARBA" id="ARBA00023172"/>
    </source>
</evidence>
<keyword evidence="11" id="KW-0233">DNA recombination</keyword>
<dbReference type="Gene3D" id="3.30.420.10">
    <property type="entry name" value="Ribonuclease H-like superfamily/Ribonuclease H"/>
    <property type="match status" value="1"/>
</dbReference>
<comment type="caution">
    <text evidence="15">The sequence shown here is derived from an EMBL/GenBank/DDBJ whole genome shotgun (WGS) entry which is preliminary data.</text>
</comment>
<dbReference type="STRING" id="246404.A0A507ENF9"/>
<evidence type="ECO:0000256" key="12">
    <source>
        <dbReference type="ARBA" id="ARBA00048173"/>
    </source>
</evidence>
<keyword evidence="10" id="KW-0239">DNA-directed DNA polymerase</keyword>
<keyword evidence="3" id="KW-0540">Nuclease</keyword>
<keyword evidence="8" id="KW-0229">DNA integration</keyword>
<dbReference type="GO" id="GO:0032196">
    <property type="term" value="P:transposition"/>
    <property type="evidence" value="ECO:0007669"/>
    <property type="project" value="UniProtKB-KW"/>
</dbReference>